<gene>
    <name evidence="1" type="ORF">KCG44_06520</name>
</gene>
<organism evidence="1 2">
    <name type="scientific">Pacificimonas pallii</name>
    <dbReference type="NCBI Taxonomy" id="2827236"/>
    <lineage>
        <taxon>Bacteria</taxon>
        <taxon>Pseudomonadati</taxon>
        <taxon>Pseudomonadota</taxon>
        <taxon>Alphaproteobacteria</taxon>
        <taxon>Sphingomonadales</taxon>
        <taxon>Sphingosinicellaceae</taxon>
        <taxon>Pacificimonas</taxon>
    </lineage>
</organism>
<dbReference type="Proteomes" id="UP000722336">
    <property type="component" value="Unassembled WGS sequence"/>
</dbReference>
<dbReference type="PANTHER" id="PTHR20974:SF0">
    <property type="entry name" value="UPF0585 PROTEIN CG18661"/>
    <property type="match status" value="1"/>
</dbReference>
<evidence type="ECO:0000313" key="1">
    <source>
        <dbReference type="EMBL" id="MBV7256438.1"/>
    </source>
</evidence>
<dbReference type="Pfam" id="PF06080">
    <property type="entry name" value="DUF938"/>
    <property type="match status" value="1"/>
</dbReference>
<dbReference type="PANTHER" id="PTHR20974">
    <property type="entry name" value="UPF0585 PROTEIN CG18661"/>
    <property type="match status" value="1"/>
</dbReference>
<sequence length="201" mass="22131">MSEEELRSAPAALRNRKPIADVLADVLPDHGLVLMIAEGTGEHAVHFASRFGHLQWLPTDGSPDAVGDMERRKRFEGPENMRPPILLNVYSDSWPTEHVAAMTCINMVHISPWSATLALLRGARSCLTAGAPLFIYGPFVRDGVMTAPSNLAFDESLRSRNPEWGLRTLGAMEQAAAQNDFALRNIIEMPANNLSVVFNRN</sequence>
<comment type="caution">
    <text evidence="1">The sequence shown here is derived from an EMBL/GenBank/DDBJ whole genome shotgun (WGS) entry which is preliminary data.</text>
</comment>
<protein>
    <submittedName>
        <fullName evidence="1">DUF938 domain-containing protein</fullName>
    </submittedName>
</protein>
<proteinExistence type="predicted"/>
<accession>A0ABS6SDF4</accession>
<dbReference type="EMBL" id="JAGSPA010000002">
    <property type="protein sequence ID" value="MBV7256438.1"/>
    <property type="molecule type" value="Genomic_DNA"/>
</dbReference>
<name>A0ABS6SDF4_9SPHN</name>
<keyword evidence="2" id="KW-1185">Reference proteome</keyword>
<dbReference type="InterPro" id="IPR010342">
    <property type="entry name" value="DUF938"/>
</dbReference>
<dbReference type="RefSeq" id="WP_218445076.1">
    <property type="nucleotide sequence ID" value="NZ_JAGSPA010000002.1"/>
</dbReference>
<evidence type="ECO:0000313" key="2">
    <source>
        <dbReference type="Proteomes" id="UP000722336"/>
    </source>
</evidence>
<reference evidence="1 2" key="1">
    <citation type="submission" date="2021-04" db="EMBL/GenBank/DDBJ databases">
        <authorList>
            <person name="Pira H."/>
            <person name="Risdian C."/>
            <person name="Wink J."/>
        </authorList>
    </citation>
    <scope>NUCLEOTIDE SEQUENCE [LARGE SCALE GENOMIC DNA]</scope>
    <source>
        <strain evidence="1 2">WHA3</strain>
    </source>
</reference>